<dbReference type="Gene3D" id="1.10.443.10">
    <property type="entry name" value="Intergrase catalytic core"/>
    <property type="match status" value="1"/>
</dbReference>
<keyword evidence="1" id="KW-0229">DNA integration</keyword>
<reference evidence="5 6" key="1">
    <citation type="submission" date="2017-09" db="EMBL/GenBank/DDBJ databases">
        <authorList>
            <person name="Ehlers B."/>
            <person name="Leendertz F.H."/>
        </authorList>
    </citation>
    <scope>NUCLEOTIDE SEQUENCE [LARGE SCALE GENOMIC DNA]</scope>
    <source>
        <strain evidence="5 6">DSM 27208</strain>
    </source>
</reference>
<feature type="domain" description="Tyr recombinase" evidence="4">
    <location>
        <begin position="145"/>
        <end position="332"/>
    </location>
</feature>
<dbReference type="InterPro" id="IPR013762">
    <property type="entry name" value="Integrase-like_cat_sf"/>
</dbReference>
<proteinExistence type="predicted"/>
<dbReference type="InterPro" id="IPR050090">
    <property type="entry name" value="Tyrosine_recombinase_XerCD"/>
</dbReference>
<evidence type="ECO:0000313" key="6">
    <source>
        <dbReference type="Proteomes" id="UP000219453"/>
    </source>
</evidence>
<dbReference type="GO" id="GO:0015074">
    <property type="term" value="P:DNA integration"/>
    <property type="evidence" value="ECO:0007669"/>
    <property type="project" value="UniProtKB-KW"/>
</dbReference>
<dbReference type="SUPFAM" id="SSF56349">
    <property type="entry name" value="DNA breaking-rejoining enzymes"/>
    <property type="match status" value="1"/>
</dbReference>
<evidence type="ECO:0000259" key="4">
    <source>
        <dbReference type="PROSITE" id="PS51898"/>
    </source>
</evidence>
<dbReference type="OrthoDB" id="144892at2157"/>
<dbReference type="GO" id="GO:0003677">
    <property type="term" value="F:DNA binding"/>
    <property type="evidence" value="ECO:0007669"/>
    <property type="project" value="UniProtKB-KW"/>
</dbReference>
<keyword evidence="2" id="KW-0238">DNA-binding</keyword>
<dbReference type="CDD" id="cd00397">
    <property type="entry name" value="DNA_BRE_C"/>
    <property type="match status" value="1"/>
</dbReference>
<dbReference type="InterPro" id="IPR002104">
    <property type="entry name" value="Integrase_catalytic"/>
</dbReference>
<sequence length="442" mass="50716">MQDDYQKVIDRRLRHIRSDDEISDTERQRLLDYHDALDAHNRTSSAKHQISGTRHESYLSHLHRLAKHTDALVETLDPDAGEDAIDAIVRWVDGEYDNGYTLDNYYSALRSWGRFLAPDAPDEDYPERFGAVELGNVEDDQPAPEPSEVLFWDDIVEIIEHCNHEREKAMTALLWALGCRPMSEFWELTFGQIDDRGDHLLVSIESDSKTFARTVRVDVGAPYVRLWMEEAHPANATDRGPRSDTYLWTKRYDDEHVGYQDIRRNIKRAAERAGVTKPANPEHFRKSRASILAASRYVSQRDLEFHFGWSRGSRVVAHYIAVFGSESRKHIAMADGAQIDYDEDPDPIVPVVCDHCGRRTPRHRDECLWCPGETIAELGQAPRLVEPTVADEGADLLDLIVDGDVDAEDLRALDRLQPIIQRRDDLWDRLPSYIEHAEQLAD</sequence>
<dbReference type="Pfam" id="PF00589">
    <property type="entry name" value="Phage_integrase"/>
    <property type="match status" value="1"/>
</dbReference>
<dbReference type="Proteomes" id="UP000219453">
    <property type="component" value="Unassembled WGS sequence"/>
</dbReference>
<dbReference type="PANTHER" id="PTHR30349">
    <property type="entry name" value="PHAGE INTEGRASE-RELATED"/>
    <property type="match status" value="1"/>
</dbReference>
<dbReference type="GO" id="GO:0006310">
    <property type="term" value="P:DNA recombination"/>
    <property type="evidence" value="ECO:0007669"/>
    <property type="project" value="UniProtKB-KW"/>
</dbReference>
<keyword evidence="6" id="KW-1185">Reference proteome</keyword>
<evidence type="ECO:0000313" key="5">
    <source>
        <dbReference type="EMBL" id="SNZ18199.1"/>
    </source>
</evidence>
<organism evidence="5 6">
    <name type="scientific">Natronoarchaeum philippinense</name>
    <dbReference type="NCBI Taxonomy" id="558529"/>
    <lineage>
        <taxon>Archaea</taxon>
        <taxon>Methanobacteriati</taxon>
        <taxon>Methanobacteriota</taxon>
        <taxon>Stenosarchaea group</taxon>
        <taxon>Halobacteria</taxon>
        <taxon>Halobacteriales</taxon>
        <taxon>Natronoarchaeaceae</taxon>
    </lineage>
</organism>
<dbReference type="EMBL" id="OBEJ01000009">
    <property type="protein sequence ID" value="SNZ18199.1"/>
    <property type="molecule type" value="Genomic_DNA"/>
</dbReference>
<keyword evidence="3" id="KW-0233">DNA recombination</keyword>
<gene>
    <name evidence="5" type="ORF">SAMN06269185_3291</name>
</gene>
<dbReference type="InterPro" id="IPR011010">
    <property type="entry name" value="DNA_brk_join_enz"/>
</dbReference>
<dbReference type="RefSeq" id="WP_097010168.1">
    <property type="nucleotide sequence ID" value="NZ_OBEJ01000009.1"/>
</dbReference>
<evidence type="ECO:0000256" key="2">
    <source>
        <dbReference type="ARBA" id="ARBA00023125"/>
    </source>
</evidence>
<protein>
    <submittedName>
        <fullName evidence="5">Site-specific recombinase XerD</fullName>
    </submittedName>
</protein>
<evidence type="ECO:0000256" key="1">
    <source>
        <dbReference type="ARBA" id="ARBA00022908"/>
    </source>
</evidence>
<name>A0A285P8X0_NATPI</name>
<dbReference type="PANTHER" id="PTHR30349:SF41">
    <property type="entry name" value="INTEGRASE_RECOMBINASE PROTEIN MJ0367-RELATED"/>
    <property type="match status" value="1"/>
</dbReference>
<dbReference type="PROSITE" id="PS51898">
    <property type="entry name" value="TYR_RECOMBINASE"/>
    <property type="match status" value="1"/>
</dbReference>
<evidence type="ECO:0000256" key="3">
    <source>
        <dbReference type="ARBA" id="ARBA00023172"/>
    </source>
</evidence>
<accession>A0A285P8X0</accession>
<dbReference type="AlphaFoldDB" id="A0A285P8X0"/>